<organism evidence="2 3">
    <name type="scientific">Aspergillus bertholletiae</name>
    <dbReference type="NCBI Taxonomy" id="1226010"/>
    <lineage>
        <taxon>Eukaryota</taxon>
        <taxon>Fungi</taxon>
        <taxon>Dikarya</taxon>
        <taxon>Ascomycota</taxon>
        <taxon>Pezizomycotina</taxon>
        <taxon>Eurotiomycetes</taxon>
        <taxon>Eurotiomycetidae</taxon>
        <taxon>Eurotiales</taxon>
        <taxon>Aspergillaceae</taxon>
        <taxon>Aspergillus</taxon>
        <taxon>Aspergillus subgen. Circumdati</taxon>
    </lineage>
</organism>
<feature type="compositionally biased region" description="Polar residues" evidence="1">
    <location>
        <begin position="245"/>
        <end position="254"/>
    </location>
</feature>
<gene>
    <name evidence="2" type="ORF">BDV26DRAFT_294507</name>
</gene>
<evidence type="ECO:0000313" key="2">
    <source>
        <dbReference type="EMBL" id="KAE8375989.1"/>
    </source>
</evidence>
<dbReference type="EMBL" id="ML736249">
    <property type="protein sequence ID" value="KAE8375989.1"/>
    <property type="molecule type" value="Genomic_DNA"/>
</dbReference>
<proteinExistence type="predicted"/>
<dbReference type="AlphaFoldDB" id="A0A5N7B3P7"/>
<keyword evidence="3" id="KW-1185">Reference proteome</keyword>
<sequence length="740" mass="83461">MSSRISFTKKRRWSTRMEDQERLANAKKNLSSLHTFTFNFLKNKASSRAKYKDSCVEVLRSDEERIASMLVSATHTQLDLHEQPGSDEEQDRPLTSSSGNTTSTGNICASPSSPITPPLVHSELGLSTTEPFPDYYESCERNMAVIDKDLEEAYSNAIAKVFEESVRMKNLGTNIPTTVSPLAAHMGCPVTTDSLPRQADSNISLTSRSAPYNDSSCHSPCNTVPTSLPHISSATSVHADLDKSASMTSASQASIPPEDIGVHSSKVPNVTLAISNGFSIRDCAYGVVPISTSVPQSMADGKTDVQIKHIPSVSSSSTRNDSSERALGQPSPMSHMVSDTCDTRIRNDQNNQYYALGFHSSQPALSWKTGSCTASQTFFTPLQSSMPLSGSICSSQTPKRTLSIDEMAMANELPTPNFHPPIGTGRPLPGAAPKPAHNTQVQCHLHEAEEQKLNILEEMKIILRADNMKDDIQRRFTAMTNIILRMEWILFRRDVKPDGTRTKEFLSALVVGEVEELAIPMVQYLSWLDKKLASELSISQQVLYWIMQIAKDHNLGIYQRFRQMARVIIRNLRKPHPLEKQLLSVFQGLYDTYVYSNFLNTRNRQILREDGFHIERDNLTRLLIAGWDVLSRTIENYNEVITINIDIKSRFVDPIMERLPRSYEIWEEEWDASQWQCEIQRNIDLENLLVEAEERVYAGTQKQELSRAQARMIAELRDQMQWPRQKQGFRQQHIDFCIPV</sequence>
<name>A0A5N7B3P7_9EURO</name>
<evidence type="ECO:0000256" key="1">
    <source>
        <dbReference type="SAM" id="MobiDB-lite"/>
    </source>
</evidence>
<dbReference type="OrthoDB" id="4497052at2759"/>
<reference evidence="2 3" key="1">
    <citation type="submission" date="2019-04" db="EMBL/GenBank/DDBJ databases">
        <title>Friends and foes A comparative genomics studyof 23 Aspergillus species from section Flavi.</title>
        <authorList>
            <consortium name="DOE Joint Genome Institute"/>
            <person name="Kjaerbolling I."/>
            <person name="Vesth T."/>
            <person name="Frisvad J.C."/>
            <person name="Nybo J.L."/>
            <person name="Theobald S."/>
            <person name="Kildgaard S."/>
            <person name="Isbrandt T."/>
            <person name="Kuo A."/>
            <person name="Sato A."/>
            <person name="Lyhne E.K."/>
            <person name="Kogle M.E."/>
            <person name="Wiebenga A."/>
            <person name="Kun R.S."/>
            <person name="Lubbers R.J."/>
            <person name="Makela M.R."/>
            <person name="Barry K."/>
            <person name="Chovatia M."/>
            <person name="Clum A."/>
            <person name="Daum C."/>
            <person name="Haridas S."/>
            <person name="He G."/>
            <person name="LaButti K."/>
            <person name="Lipzen A."/>
            <person name="Mondo S."/>
            <person name="Riley R."/>
            <person name="Salamov A."/>
            <person name="Simmons B.A."/>
            <person name="Magnuson J.K."/>
            <person name="Henrissat B."/>
            <person name="Mortensen U.H."/>
            <person name="Larsen T.O."/>
            <person name="Devries R.P."/>
            <person name="Grigoriev I.V."/>
            <person name="Machida M."/>
            <person name="Baker S.E."/>
            <person name="Andersen M.R."/>
        </authorList>
    </citation>
    <scope>NUCLEOTIDE SEQUENCE [LARGE SCALE GENOMIC DNA]</scope>
    <source>
        <strain evidence="2 3">IBT 29228</strain>
    </source>
</reference>
<accession>A0A5N7B3P7</accession>
<feature type="region of interest" description="Disordered" evidence="1">
    <location>
        <begin position="243"/>
        <end position="263"/>
    </location>
</feature>
<dbReference type="Proteomes" id="UP000326198">
    <property type="component" value="Unassembled WGS sequence"/>
</dbReference>
<feature type="region of interest" description="Disordered" evidence="1">
    <location>
        <begin position="309"/>
        <end position="337"/>
    </location>
</feature>
<feature type="region of interest" description="Disordered" evidence="1">
    <location>
        <begin position="76"/>
        <end position="126"/>
    </location>
</feature>
<feature type="compositionally biased region" description="Low complexity" evidence="1">
    <location>
        <begin position="95"/>
        <end position="106"/>
    </location>
</feature>
<evidence type="ECO:0000313" key="3">
    <source>
        <dbReference type="Proteomes" id="UP000326198"/>
    </source>
</evidence>
<protein>
    <submittedName>
        <fullName evidence="2">Uncharacterized protein</fullName>
    </submittedName>
</protein>